<gene>
    <name evidence="1" type="ORF">BCV72DRAFT_249053</name>
</gene>
<name>A0A1X0R7V4_RHIZD</name>
<dbReference type="VEuPathDB" id="FungiDB:BCV72DRAFT_249053"/>
<dbReference type="EMBL" id="KV921894">
    <property type="protein sequence ID" value="ORE08056.1"/>
    <property type="molecule type" value="Genomic_DNA"/>
</dbReference>
<dbReference type="Proteomes" id="UP000242414">
    <property type="component" value="Unassembled WGS sequence"/>
</dbReference>
<evidence type="ECO:0000313" key="1">
    <source>
        <dbReference type="EMBL" id="ORE08056.1"/>
    </source>
</evidence>
<sequence length="318" mass="36561">MILKSLIPSCQCQRVLYVPARMGFEEDNISALYFKTLVHIVLPSDFKGYGKLRHIAQNSTHLKSITFSPFERSTPESLILSLEKIKENYIKNFYKFGETEINNLETESLGVPIASARFRDSNGIYIDQSERNITDQKWLRIMHLRIQRSCMRPLRSLVFMTSLEPYYHGNSEMDGCAQNMRITHSNRPLDNLIQGQILNYNLSMLSVGLGHLKLFVTGNFKDNIDENGIEPFLGPSLKYLPVELTIPSQSMQRKILVSASPISFLRFYNGGFMPTNPFSFSVMNNNYAYRIMASFTLKTYASQTLLFQQFKSCNVHKQ</sequence>
<proteinExistence type="predicted"/>
<reference evidence="1" key="1">
    <citation type="journal article" date="2016" name="Proc. Natl. Acad. Sci. U.S.A.">
        <title>Lipid metabolic changes in an early divergent fungus govern the establishment of a mutualistic symbiosis with endobacteria.</title>
        <authorList>
            <person name="Lastovetsky O.A."/>
            <person name="Gaspar M.L."/>
            <person name="Mondo S.J."/>
            <person name="LaButti K.M."/>
            <person name="Sandor L."/>
            <person name="Grigoriev I.V."/>
            <person name="Henry S.A."/>
            <person name="Pawlowska T.E."/>
        </authorList>
    </citation>
    <scope>NUCLEOTIDE SEQUENCE [LARGE SCALE GENOMIC DNA]</scope>
    <source>
        <strain evidence="1">ATCC 52814</strain>
    </source>
</reference>
<accession>A0A1X0R7V4</accession>
<protein>
    <submittedName>
        <fullName evidence="1">Uncharacterized protein</fullName>
    </submittedName>
</protein>
<dbReference type="AlphaFoldDB" id="A0A1X0R7V4"/>
<organism evidence="1">
    <name type="scientific">Rhizopus microsporus var. microsporus</name>
    <dbReference type="NCBI Taxonomy" id="86635"/>
    <lineage>
        <taxon>Eukaryota</taxon>
        <taxon>Fungi</taxon>
        <taxon>Fungi incertae sedis</taxon>
        <taxon>Mucoromycota</taxon>
        <taxon>Mucoromycotina</taxon>
        <taxon>Mucoromycetes</taxon>
        <taxon>Mucorales</taxon>
        <taxon>Mucorineae</taxon>
        <taxon>Rhizopodaceae</taxon>
        <taxon>Rhizopus</taxon>
    </lineage>
</organism>